<reference evidence="2" key="1">
    <citation type="submission" date="2023-07" db="EMBL/GenBank/DDBJ databases">
        <title>30 novel species of actinomycetes from the DSMZ collection.</title>
        <authorList>
            <person name="Nouioui I."/>
        </authorList>
    </citation>
    <scope>NUCLEOTIDE SEQUENCE [LARGE SCALE GENOMIC DNA]</scope>
    <source>
        <strain evidence="2">DSM 44743</strain>
    </source>
</reference>
<gene>
    <name evidence="1" type="ORF">RM479_01385</name>
</gene>
<evidence type="ECO:0008006" key="3">
    <source>
        <dbReference type="Google" id="ProtNLM"/>
    </source>
</evidence>
<comment type="caution">
    <text evidence="1">The sequence shown here is derived from an EMBL/GenBank/DDBJ whole genome shotgun (WGS) entry which is preliminary data.</text>
</comment>
<name>A0ABU2M392_9ACTN</name>
<evidence type="ECO:0000313" key="1">
    <source>
        <dbReference type="EMBL" id="MDT0327054.1"/>
    </source>
</evidence>
<dbReference type="Gene3D" id="1.10.101.10">
    <property type="entry name" value="PGBD-like superfamily/PGBD"/>
    <property type="match status" value="1"/>
</dbReference>
<dbReference type="RefSeq" id="WP_274812817.1">
    <property type="nucleotide sequence ID" value="NZ_JAVREP010000001.1"/>
</dbReference>
<sequence length="76" mass="8215">MPEVVGPLRERRSRLGVDGRLDDLTAKAVQRALGVKDDGVWGPPVTVRAMQIRCGLRGAGVDGILGPQTIRAVQRR</sequence>
<dbReference type="Proteomes" id="UP001183390">
    <property type="component" value="Unassembled WGS sequence"/>
</dbReference>
<organism evidence="1 2">
    <name type="scientific">Nocardiopsis lambiniae</name>
    <dbReference type="NCBI Taxonomy" id="3075539"/>
    <lineage>
        <taxon>Bacteria</taxon>
        <taxon>Bacillati</taxon>
        <taxon>Actinomycetota</taxon>
        <taxon>Actinomycetes</taxon>
        <taxon>Streptosporangiales</taxon>
        <taxon>Nocardiopsidaceae</taxon>
        <taxon>Nocardiopsis</taxon>
    </lineage>
</organism>
<keyword evidence="2" id="KW-1185">Reference proteome</keyword>
<dbReference type="EMBL" id="JAVREP010000001">
    <property type="protein sequence ID" value="MDT0327054.1"/>
    <property type="molecule type" value="Genomic_DNA"/>
</dbReference>
<proteinExistence type="predicted"/>
<protein>
    <recommendedName>
        <fullName evidence="3">Peptidoglycan binding-like domain-containing protein</fullName>
    </recommendedName>
</protein>
<accession>A0ABU2M392</accession>
<dbReference type="InterPro" id="IPR036366">
    <property type="entry name" value="PGBDSf"/>
</dbReference>
<evidence type="ECO:0000313" key="2">
    <source>
        <dbReference type="Proteomes" id="UP001183390"/>
    </source>
</evidence>